<dbReference type="Bgee" id="WBGene00013903">
    <property type="expression patterns" value="Expressed in adult organism"/>
</dbReference>
<dbReference type="AlphaFoldDB" id="Q23333"/>
<name>Q23333_CAEEL</name>
<keyword evidence="9 11" id="KW-0472">Membrane</keyword>
<dbReference type="Gene3D" id="3.40.50.2000">
    <property type="entry name" value="Glycogen Phosphorylase B"/>
    <property type="match status" value="1"/>
</dbReference>
<dbReference type="OrthoDB" id="5835829at2759"/>
<dbReference type="InParanoid" id="Q23333"/>
<protein>
    <recommendedName>
        <fullName evidence="3">glucuronosyltransferase</fullName>
        <ecNumber evidence="3">2.4.1.17</ecNumber>
    </recommendedName>
</protein>
<comment type="subcellular location">
    <subcellularLocation>
        <location evidence="1">Membrane</location>
        <topology evidence="1">Single-pass membrane protein</topology>
    </subcellularLocation>
</comment>
<dbReference type="RefSeq" id="NP_506203.2">
    <property type="nucleotide sequence ID" value="NM_073802.3"/>
</dbReference>
<evidence type="ECO:0000256" key="5">
    <source>
        <dbReference type="ARBA" id="ARBA00022679"/>
    </source>
</evidence>
<evidence type="ECO:0000313" key="14">
    <source>
        <dbReference type="WormBase" id="ZC455.3"/>
    </source>
</evidence>
<evidence type="ECO:0000256" key="2">
    <source>
        <dbReference type="ARBA" id="ARBA00009995"/>
    </source>
</evidence>
<dbReference type="Proteomes" id="UP000001940">
    <property type="component" value="Chromosome V"/>
</dbReference>
<gene>
    <name evidence="12 14" type="primary">ugt-3</name>
    <name evidence="12" type="ORF">CELE_ZC455.3</name>
    <name evidence="14" type="ORF">ZC455.3</name>
</gene>
<keyword evidence="8 11" id="KW-1133">Transmembrane helix</keyword>
<dbReference type="STRING" id="6239.ZC455.3.1"/>
<keyword evidence="6 11" id="KW-0812">Transmembrane</keyword>
<dbReference type="EMBL" id="BX284605">
    <property type="protein sequence ID" value="CAA99954.2"/>
    <property type="molecule type" value="Genomic_DNA"/>
</dbReference>
<evidence type="ECO:0000256" key="1">
    <source>
        <dbReference type="ARBA" id="ARBA00004167"/>
    </source>
</evidence>
<keyword evidence="4" id="KW-0328">Glycosyltransferase</keyword>
<dbReference type="CAZy" id="GT1">
    <property type="family name" value="Glycosyltransferase Family 1"/>
</dbReference>
<dbReference type="PANTHER" id="PTHR48043">
    <property type="entry name" value="EG:EG0003.4 PROTEIN-RELATED"/>
    <property type="match status" value="1"/>
</dbReference>
<evidence type="ECO:0000256" key="7">
    <source>
        <dbReference type="ARBA" id="ARBA00022729"/>
    </source>
</evidence>
<evidence type="ECO:0000256" key="9">
    <source>
        <dbReference type="ARBA" id="ARBA00023136"/>
    </source>
</evidence>
<evidence type="ECO:0000313" key="12">
    <source>
        <dbReference type="EMBL" id="CAA99954.2"/>
    </source>
</evidence>
<dbReference type="DIP" id="DIP-25733N"/>
<dbReference type="GO" id="GO:0008194">
    <property type="term" value="F:UDP-glycosyltransferase activity"/>
    <property type="evidence" value="ECO:0000318"/>
    <property type="project" value="GO_Central"/>
</dbReference>
<dbReference type="GO" id="GO:0015020">
    <property type="term" value="F:glucuronosyltransferase activity"/>
    <property type="evidence" value="ECO:0007669"/>
    <property type="project" value="UniProtKB-EC"/>
</dbReference>
<evidence type="ECO:0000256" key="6">
    <source>
        <dbReference type="ARBA" id="ARBA00022692"/>
    </source>
</evidence>
<keyword evidence="13" id="KW-1185">Reference proteome</keyword>
<reference evidence="12 13" key="1">
    <citation type="journal article" date="1998" name="Science">
        <title>Genome sequence of the nematode C. elegans: a platform for investigating biology.</title>
        <authorList>
            <consortium name="The C. elegans sequencing consortium"/>
            <person name="Sulson J.E."/>
            <person name="Waterston R."/>
        </authorList>
    </citation>
    <scope>NUCLEOTIDE SEQUENCE [LARGE SCALE GENOMIC DNA]</scope>
    <source>
        <strain evidence="12 13">Bristol N2</strain>
    </source>
</reference>
<dbReference type="PaxDb" id="6239-ZC455.3"/>
<comment type="catalytic activity">
    <reaction evidence="10">
        <text>glucuronate acceptor + UDP-alpha-D-glucuronate = acceptor beta-D-glucuronoside + UDP + H(+)</text>
        <dbReference type="Rhea" id="RHEA:21032"/>
        <dbReference type="ChEBI" id="CHEBI:15378"/>
        <dbReference type="ChEBI" id="CHEBI:58052"/>
        <dbReference type="ChEBI" id="CHEBI:58223"/>
        <dbReference type="ChEBI" id="CHEBI:132367"/>
        <dbReference type="ChEBI" id="CHEBI:132368"/>
        <dbReference type="EC" id="2.4.1.17"/>
    </reaction>
</comment>
<dbReference type="Pfam" id="PF00201">
    <property type="entry name" value="UDPGT"/>
    <property type="match status" value="1"/>
</dbReference>
<accession>Q23333</accession>
<dbReference type="HOGENOM" id="CLU_012949_1_4_1"/>
<evidence type="ECO:0000256" key="8">
    <source>
        <dbReference type="ARBA" id="ARBA00022989"/>
    </source>
</evidence>
<dbReference type="IntAct" id="Q23333">
    <property type="interactions" value="1"/>
</dbReference>
<dbReference type="InterPro" id="IPR002213">
    <property type="entry name" value="UDP_glucos_trans"/>
</dbReference>
<dbReference type="InterPro" id="IPR050271">
    <property type="entry name" value="UDP-glycosyltransferase"/>
</dbReference>
<evidence type="ECO:0000313" key="13">
    <source>
        <dbReference type="Proteomes" id="UP000001940"/>
    </source>
</evidence>
<dbReference type="GeneID" id="191174"/>
<dbReference type="WormBase" id="ZC455.3">
    <property type="protein sequence ID" value="CE43049"/>
    <property type="gene ID" value="WBGene00013903"/>
    <property type="gene designation" value="ugt-3"/>
</dbReference>
<dbReference type="SUPFAM" id="SSF53756">
    <property type="entry name" value="UDP-Glycosyltransferase/glycogen phosphorylase"/>
    <property type="match status" value="1"/>
</dbReference>
<dbReference type="FunFam" id="3.40.50.2000:FF:000038">
    <property type="entry name" value="UDP-GlucuronosylTransferase"/>
    <property type="match status" value="1"/>
</dbReference>
<evidence type="ECO:0000256" key="11">
    <source>
        <dbReference type="SAM" id="Phobius"/>
    </source>
</evidence>
<dbReference type="CDD" id="cd03784">
    <property type="entry name" value="GT1_Gtf-like"/>
    <property type="match status" value="1"/>
</dbReference>
<dbReference type="OMA" id="EFEHICR"/>
<proteinExistence type="inferred from homology"/>
<dbReference type="SMR" id="Q23333"/>
<dbReference type="GO" id="GO:0016020">
    <property type="term" value="C:membrane"/>
    <property type="evidence" value="ECO:0007669"/>
    <property type="project" value="UniProtKB-SubCell"/>
</dbReference>
<sequence>MRYLLLLAFFPVAFGFNYLIISPVFGYSHMKFMGRIADILADAGHNVTLFQPIIYDYYAHKKIVKNPNIEVINYEVDEEEKAAASEASVFKFFWKAKGSKNPISSAKITSEKLYKEFEHICRKMLLDKELHRWILSKNFDSHISEAFDFCGLYLGDFLKLKSPIPLYSGVRCGAASYAVGEPIPLNYLPTEGSNYGKKSSAIDRLSDMLGLTGYHFQFGILFDKQYDQAYRLTGGNVRTWQEILQSSTFFLTNSNPYLSFSTPTISKVIQIGGFTIESFKTTTLDEEFNKILSLRNNTILVSFGTVIQSSDMPDDFKTGLIEAFRRMPDATFIWKYEEDDKTLKNKLSENVVLSKWIPQPALLADSRLDLFVTHGGLGSTMEVGYAGVSSIMVPVFSDQGVNAEMLARHGGAIVYDKFDLVDSKKLMETIQMILNNSDYRKNSKRLSDILHNQPMDPKQVLLNHCEFAARFAQVDNLEPYANKYNFIEFYCLDSLALVVCTISVVALVMFKILSFVVNSVIEKLKLKKE</sequence>
<dbReference type="PhylomeDB" id="Q23333"/>
<keyword evidence="7" id="KW-0732">Signal</keyword>
<dbReference type="FunFam" id="3.40.50.2000:FF:000228">
    <property type="entry name" value="UDP-GlucuronosylTransferase"/>
    <property type="match status" value="1"/>
</dbReference>
<keyword evidence="5" id="KW-0808">Transferase</keyword>
<dbReference type="EC" id="2.4.1.17" evidence="3"/>
<evidence type="ECO:0000256" key="3">
    <source>
        <dbReference type="ARBA" id="ARBA00012544"/>
    </source>
</evidence>
<dbReference type="AGR" id="WB:WBGene00013903"/>
<organism evidence="12 13">
    <name type="scientific">Caenorhabditis elegans</name>
    <dbReference type="NCBI Taxonomy" id="6239"/>
    <lineage>
        <taxon>Eukaryota</taxon>
        <taxon>Metazoa</taxon>
        <taxon>Ecdysozoa</taxon>
        <taxon>Nematoda</taxon>
        <taxon>Chromadorea</taxon>
        <taxon>Rhabditida</taxon>
        <taxon>Rhabditina</taxon>
        <taxon>Rhabditomorpha</taxon>
        <taxon>Rhabditoidea</taxon>
        <taxon>Rhabditidae</taxon>
        <taxon>Peloderinae</taxon>
        <taxon>Caenorhabditis</taxon>
    </lineage>
</organism>
<dbReference type="KEGG" id="cel:CELE_ZC455.3"/>
<evidence type="ECO:0000256" key="4">
    <source>
        <dbReference type="ARBA" id="ARBA00022676"/>
    </source>
</evidence>
<dbReference type="UCSC" id="ZC455.3">
    <property type="organism name" value="c. elegans"/>
</dbReference>
<dbReference type="eggNOG" id="KOG1192">
    <property type="taxonomic scope" value="Eukaryota"/>
</dbReference>
<dbReference type="CTD" id="191174"/>
<dbReference type="PANTHER" id="PTHR48043:SF105">
    <property type="entry name" value="GLUCURONOSYLTRANSFERASE"/>
    <property type="match status" value="1"/>
</dbReference>
<dbReference type="FunCoup" id="Q23333">
    <property type="interactions" value="13"/>
</dbReference>
<feature type="transmembrane region" description="Helical" evidence="11">
    <location>
        <begin position="495"/>
        <end position="521"/>
    </location>
</feature>
<evidence type="ECO:0000256" key="10">
    <source>
        <dbReference type="ARBA" id="ARBA00047475"/>
    </source>
</evidence>
<comment type="similarity">
    <text evidence="2">Belongs to the UDP-glycosyltransferase family.</text>
</comment>